<dbReference type="RefSeq" id="XP_029344685.1">
    <property type="nucleotide sequence ID" value="XM_029488825.1"/>
</dbReference>
<dbReference type="RefSeq" id="XP_029344684.1">
    <property type="nucleotide sequence ID" value="XM_029488824.1"/>
</dbReference>
<accession>A0A8R2JRE9</accession>
<proteinExistence type="predicted"/>
<sequence>MQRNLVTKKTRMNIIGSGLIQLDRFKKCSKTYVLKNDYNFIDFKQFFDYGFDMIVCKLKKMAQQSSIKFNLYLDCVYVHVVTQERRDISFKTENMLAFTNSNFENLLKKMFNKLIKEESDFVTRGSVWSLDSIDVLQLRINIVNPLTGSSYLILPDSIRNKKAVINVQNNDEKCFKYAILSKYNNQSNKSRFNNQYFKMLEKKSDLNFHCIDYPTPVKQIKIFERLNNLSVNVFSLDDTNVVFPLYMNNVESKNHFDLLLINRGETSHYCFINNFSRLISRQKTKHESKLIICKRCFTVFSNTPCKYKLWGVHG</sequence>
<dbReference type="PANTHER" id="PTHR31511:SF12">
    <property type="entry name" value="RHO TERMINATION FACTOR N-TERMINAL DOMAIN-CONTAINING PROTEIN"/>
    <property type="match status" value="1"/>
</dbReference>
<dbReference type="GeneID" id="115033927"/>
<name>A0A8R2JRE9_ACYPI</name>
<dbReference type="EnsemblMetazoa" id="XM_029488825.1">
    <property type="protein sequence ID" value="XP_029344685.1"/>
    <property type="gene ID" value="LOC115033927"/>
</dbReference>
<protein>
    <submittedName>
        <fullName evidence="1">Uncharacterized protein</fullName>
    </submittedName>
</protein>
<dbReference type="Proteomes" id="UP000007819">
    <property type="component" value="Chromosome A1"/>
</dbReference>
<dbReference type="EnsemblMetazoa" id="XM_029488824.1">
    <property type="protein sequence ID" value="XP_029344684.1"/>
    <property type="gene ID" value="LOC115033927"/>
</dbReference>
<evidence type="ECO:0000313" key="1">
    <source>
        <dbReference type="EnsemblMetazoa" id="XP_029344685.1"/>
    </source>
</evidence>
<organism evidence="1 2">
    <name type="scientific">Acyrthosiphon pisum</name>
    <name type="common">Pea aphid</name>
    <dbReference type="NCBI Taxonomy" id="7029"/>
    <lineage>
        <taxon>Eukaryota</taxon>
        <taxon>Metazoa</taxon>
        <taxon>Ecdysozoa</taxon>
        <taxon>Arthropoda</taxon>
        <taxon>Hexapoda</taxon>
        <taxon>Insecta</taxon>
        <taxon>Pterygota</taxon>
        <taxon>Neoptera</taxon>
        <taxon>Paraneoptera</taxon>
        <taxon>Hemiptera</taxon>
        <taxon>Sternorrhyncha</taxon>
        <taxon>Aphidomorpha</taxon>
        <taxon>Aphidoidea</taxon>
        <taxon>Aphididae</taxon>
        <taxon>Macrosiphini</taxon>
        <taxon>Acyrthosiphon</taxon>
    </lineage>
</organism>
<keyword evidence="2" id="KW-1185">Reference proteome</keyword>
<reference evidence="1" key="2">
    <citation type="submission" date="2022-06" db="UniProtKB">
        <authorList>
            <consortium name="EnsemblMetazoa"/>
        </authorList>
    </citation>
    <scope>IDENTIFICATION</scope>
</reference>
<evidence type="ECO:0000313" key="2">
    <source>
        <dbReference type="Proteomes" id="UP000007819"/>
    </source>
</evidence>
<dbReference type="PANTHER" id="PTHR31511">
    <property type="entry name" value="PROTEIN CBG23764"/>
    <property type="match status" value="1"/>
</dbReference>
<dbReference type="AlphaFoldDB" id="A0A8R2JRE9"/>
<reference evidence="2" key="1">
    <citation type="submission" date="2010-06" db="EMBL/GenBank/DDBJ databases">
        <authorList>
            <person name="Jiang H."/>
            <person name="Abraham K."/>
            <person name="Ali S."/>
            <person name="Alsbrooks S.L."/>
            <person name="Anim B.N."/>
            <person name="Anosike U.S."/>
            <person name="Attaway T."/>
            <person name="Bandaranaike D.P."/>
            <person name="Battles P.K."/>
            <person name="Bell S.N."/>
            <person name="Bell A.V."/>
            <person name="Beltran B."/>
            <person name="Bickham C."/>
            <person name="Bustamante Y."/>
            <person name="Caleb T."/>
            <person name="Canada A."/>
            <person name="Cardenas V."/>
            <person name="Carter K."/>
            <person name="Chacko J."/>
            <person name="Chandrabose M.N."/>
            <person name="Chavez D."/>
            <person name="Chavez A."/>
            <person name="Chen L."/>
            <person name="Chu H.-S."/>
            <person name="Claassen K.J."/>
            <person name="Cockrell R."/>
            <person name="Collins M."/>
            <person name="Cooper J.A."/>
            <person name="Cree A."/>
            <person name="Curry S.M."/>
            <person name="Da Y."/>
            <person name="Dao M.D."/>
            <person name="Das B."/>
            <person name="Davila M.-L."/>
            <person name="Davy-Carroll L."/>
            <person name="Denson S."/>
            <person name="Dinh H."/>
            <person name="Ebong V.E."/>
            <person name="Edwards J.R."/>
            <person name="Egan A."/>
            <person name="El-Daye J."/>
            <person name="Escobedo L."/>
            <person name="Fernandez S."/>
            <person name="Fernando P.R."/>
            <person name="Flagg N."/>
            <person name="Forbes L.D."/>
            <person name="Fowler R.G."/>
            <person name="Fu Q."/>
            <person name="Gabisi R.A."/>
            <person name="Ganer J."/>
            <person name="Garbino Pronczuk A."/>
            <person name="Garcia R.M."/>
            <person name="Garner T."/>
            <person name="Garrett T.E."/>
            <person name="Gonzalez D.A."/>
            <person name="Hamid H."/>
            <person name="Hawkins E.S."/>
            <person name="Hirani K."/>
            <person name="Hogues M.E."/>
            <person name="Hollins B."/>
            <person name="Hsiao C.-H."/>
            <person name="Jabil R."/>
            <person name="James M.L."/>
            <person name="Jhangiani S.N."/>
            <person name="Johnson B."/>
            <person name="Johnson Q."/>
            <person name="Joshi V."/>
            <person name="Kalu J.B."/>
            <person name="Kam C."/>
            <person name="Kashfia A."/>
            <person name="Keebler J."/>
            <person name="Kisamo H."/>
            <person name="Kovar C.L."/>
            <person name="Lago L.A."/>
            <person name="Lai C.-Y."/>
            <person name="Laidlaw J."/>
            <person name="Lara F."/>
            <person name="Le T.-K."/>
            <person name="Lee S.L."/>
            <person name="Legall F.H."/>
            <person name="Lemon S.J."/>
            <person name="Lewis L.R."/>
            <person name="Li B."/>
            <person name="Liu Y."/>
            <person name="Liu Y.-S."/>
            <person name="Lopez J."/>
            <person name="Lozado R.J."/>
            <person name="Lu J."/>
            <person name="Madu R.C."/>
            <person name="Maheshwari M."/>
            <person name="Maheshwari R."/>
            <person name="Malloy K."/>
            <person name="Martinez E."/>
            <person name="Mathew T."/>
            <person name="Mercado I.C."/>
            <person name="Mercado C."/>
            <person name="Meyer B."/>
            <person name="Montgomery K."/>
            <person name="Morgan M.B."/>
            <person name="Munidasa M."/>
            <person name="Nazareth L.V."/>
            <person name="Nelson J."/>
            <person name="Ng B.M."/>
            <person name="Nguyen N.B."/>
            <person name="Nguyen P.Q."/>
            <person name="Nguyen T."/>
            <person name="Obregon M."/>
            <person name="Okwuonu G.O."/>
            <person name="Onwere C.G."/>
            <person name="Orozco G."/>
            <person name="Parra A."/>
            <person name="Patel S."/>
            <person name="Patil S."/>
            <person name="Perez A."/>
            <person name="Perez Y."/>
            <person name="Pham C."/>
            <person name="Primus E.L."/>
            <person name="Pu L.-L."/>
            <person name="Puazo M."/>
            <person name="Qin X."/>
            <person name="Quiroz J.B."/>
            <person name="Reese J."/>
            <person name="Richards S."/>
            <person name="Rives C.M."/>
            <person name="Robberts R."/>
            <person name="Ruiz S.J."/>
            <person name="Ruiz M.J."/>
            <person name="Santibanez J."/>
            <person name="Schneider B.W."/>
            <person name="Sisson I."/>
            <person name="Smith M."/>
            <person name="Sodergren E."/>
            <person name="Song X.-Z."/>
            <person name="Song B.B."/>
            <person name="Summersgill H."/>
            <person name="Thelus R."/>
            <person name="Thornton R.D."/>
            <person name="Trejos Z.Y."/>
            <person name="Usmani K."/>
            <person name="Vattathil S."/>
            <person name="Villasana D."/>
            <person name="Walker D.L."/>
            <person name="Wang S."/>
            <person name="Wang K."/>
            <person name="White C.S."/>
            <person name="Williams A.C."/>
            <person name="Williamson J."/>
            <person name="Wilson K."/>
            <person name="Woghiren I.O."/>
            <person name="Woodworth J.R."/>
            <person name="Worley K.C."/>
            <person name="Wright R.A."/>
            <person name="Wu W."/>
            <person name="Young L."/>
            <person name="Zhang L."/>
            <person name="Zhang J."/>
            <person name="Zhu Y."/>
            <person name="Muzny D.M."/>
            <person name="Weinstock G."/>
            <person name="Gibbs R.A."/>
        </authorList>
    </citation>
    <scope>NUCLEOTIDE SEQUENCE [LARGE SCALE GENOMIC DNA]</scope>
    <source>
        <strain evidence="2">LSR1</strain>
    </source>
</reference>
<dbReference type="OrthoDB" id="6627884at2759"/>